<dbReference type="PANTHER" id="PTHR13420:SF7">
    <property type="entry name" value="UPF0235 PROTEIN C15ORF40"/>
    <property type="match status" value="1"/>
</dbReference>
<feature type="region of interest" description="Disordered" evidence="1">
    <location>
        <begin position="67"/>
        <end position="92"/>
    </location>
</feature>
<evidence type="ECO:0000313" key="3">
    <source>
        <dbReference type="Proteomes" id="UP000694425"/>
    </source>
</evidence>
<reference evidence="2" key="2">
    <citation type="submission" date="2025-09" db="UniProtKB">
        <authorList>
            <consortium name="Ensembl"/>
        </authorList>
    </citation>
    <scope>IDENTIFICATION</scope>
</reference>
<proteinExistence type="predicted"/>
<feature type="region of interest" description="Disordered" evidence="1">
    <location>
        <begin position="1"/>
        <end position="33"/>
    </location>
</feature>
<dbReference type="PANTHER" id="PTHR13420">
    <property type="entry name" value="UPF0235 PROTEIN C15ORF40"/>
    <property type="match status" value="1"/>
</dbReference>
<reference evidence="2" key="1">
    <citation type="submission" date="2025-08" db="UniProtKB">
        <authorList>
            <consortium name="Ensembl"/>
        </authorList>
    </citation>
    <scope>IDENTIFICATION</scope>
</reference>
<keyword evidence="3" id="KW-1185">Reference proteome</keyword>
<evidence type="ECO:0000313" key="2">
    <source>
        <dbReference type="Ensembl" id="ENSNVIP00000028427.1"/>
    </source>
</evidence>
<protein>
    <submittedName>
        <fullName evidence="2">Uncharacterized protein</fullName>
    </submittedName>
</protein>
<dbReference type="Ensembl" id="ENSNVIT00000032950.1">
    <property type="protein sequence ID" value="ENSNVIP00000028427.1"/>
    <property type="gene ID" value="ENSNVIG00000021943.1"/>
</dbReference>
<dbReference type="GeneTree" id="ENSGT00390000012420"/>
<sequence>MPKKACATKKGKSQSKEPERPLPPLGPVADDGKGCVTIAIHDKSGSKQNPVTEVIAEAVREAITAAPSLPIPPPGKESLMPSSVSALPRSGSSGRVTWFWMRN</sequence>
<dbReference type="GO" id="GO:0005737">
    <property type="term" value="C:cytoplasm"/>
    <property type="evidence" value="ECO:0007669"/>
    <property type="project" value="TreeGrafter"/>
</dbReference>
<name>A0A8C7BV05_NEOVI</name>
<dbReference type="Proteomes" id="UP000694425">
    <property type="component" value="Unplaced"/>
</dbReference>
<accession>A0A8C7BV05</accession>
<feature type="compositionally biased region" description="Basic residues" evidence="1">
    <location>
        <begin position="1"/>
        <end position="13"/>
    </location>
</feature>
<dbReference type="AlphaFoldDB" id="A0A8C7BV05"/>
<organism evidence="2 3">
    <name type="scientific">Neovison vison</name>
    <name type="common">American mink</name>
    <name type="synonym">Mustela vison</name>
    <dbReference type="NCBI Taxonomy" id="452646"/>
    <lineage>
        <taxon>Eukaryota</taxon>
        <taxon>Metazoa</taxon>
        <taxon>Chordata</taxon>
        <taxon>Craniata</taxon>
        <taxon>Vertebrata</taxon>
        <taxon>Euteleostomi</taxon>
        <taxon>Mammalia</taxon>
        <taxon>Eutheria</taxon>
        <taxon>Laurasiatheria</taxon>
        <taxon>Carnivora</taxon>
        <taxon>Caniformia</taxon>
        <taxon>Musteloidea</taxon>
        <taxon>Mustelidae</taxon>
        <taxon>Mustelinae</taxon>
        <taxon>Neogale</taxon>
    </lineage>
</organism>
<feature type="compositionally biased region" description="Polar residues" evidence="1">
    <location>
        <begin position="80"/>
        <end position="92"/>
    </location>
</feature>
<dbReference type="InterPro" id="IPR003746">
    <property type="entry name" value="DUF167"/>
</dbReference>
<evidence type="ECO:0000256" key="1">
    <source>
        <dbReference type="SAM" id="MobiDB-lite"/>
    </source>
</evidence>